<evidence type="ECO:0000313" key="2">
    <source>
        <dbReference type="EMBL" id="EFI98683.1"/>
    </source>
</evidence>
<accession>D8PYE7</accession>
<reference evidence="2 3" key="1">
    <citation type="journal article" date="2010" name="Nat. Biotechnol.">
        <title>Genome sequence of the model mushroom Schizophyllum commune.</title>
        <authorList>
            <person name="Ohm R.A."/>
            <person name="de Jong J.F."/>
            <person name="Lugones L.G."/>
            <person name="Aerts A."/>
            <person name="Kothe E."/>
            <person name="Stajich J.E."/>
            <person name="de Vries R.P."/>
            <person name="Record E."/>
            <person name="Levasseur A."/>
            <person name="Baker S.E."/>
            <person name="Bartholomew K.A."/>
            <person name="Coutinho P.M."/>
            <person name="Erdmann S."/>
            <person name="Fowler T.J."/>
            <person name="Gathman A.C."/>
            <person name="Lombard V."/>
            <person name="Henrissat B."/>
            <person name="Knabe N."/>
            <person name="Kuees U."/>
            <person name="Lilly W.W."/>
            <person name="Lindquist E."/>
            <person name="Lucas S."/>
            <person name="Magnuson J.K."/>
            <person name="Piumi F."/>
            <person name="Raudaskoski M."/>
            <person name="Salamov A."/>
            <person name="Schmutz J."/>
            <person name="Schwarze F.W.M.R."/>
            <person name="vanKuyk P.A."/>
            <person name="Horton J.S."/>
            <person name="Grigoriev I.V."/>
            <person name="Woesten H.A.B."/>
        </authorList>
    </citation>
    <scope>NUCLEOTIDE SEQUENCE [LARGE SCALE GENOMIC DNA]</scope>
    <source>
        <strain evidence="3">H4-8 / FGSC 9210</strain>
    </source>
</reference>
<dbReference type="RefSeq" id="XP_003033586.1">
    <property type="nucleotide sequence ID" value="XM_003033540.1"/>
</dbReference>
<keyword evidence="1" id="KW-0175">Coiled coil</keyword>
<sequence length="467" mass="51305">MPVTEIISTARIRAMGREKVAEDEEQAMRVAQEEMRARLAHLEVAIEALTLERDRAKWEVEKVDAVMAPVRRVPEEMMSEVFEWVLVGMDDDVGRARQIGRLRIVSAGWRAIVDGTPSLWTRACTTRDQYLHVRLNKRNSGALPMSLVHTGEGADSAALGALTTLGGAIGRLTSLKLRATCLFLGSQMPTPSFPALTTVELILDGAPHVNALIWLTYAHGLRVLTIRCEGVRMDERFTMRVPDFPWLEALTLRGLEHGCTGFILHLLQRTTTVRSAYIDAMIDDVEMSDNWVATTNIFTPRLQCLELQGDVSFVLAILTAPQLQELTLGDMNNGRVPLNDLAIMLNRPGGCPDLETLALNKVHSGLPGAAGGLAACLRGLGSLKVLEVDDTGSQRGLFGRAEMFNAMSGGATPIVMPRLEQFDYWQPGDGLPDEAWVAFNQLVDSRAEEQIVGTQHLSALVVYVDDL</sequence>
<evidence type="ECO:0000256" key="1">
    <source>
        <dbReference type="SAM" id="Coils"/>
    </source>
</evidence>
<dbReference type="InterPro" id="IPR032675">
    <property type="entry name" value="LRR_dom_sf"/>
</dbReference>
<proteinExistence type="predicted"/>
<dbReference type="VEuPathDB" id="FungiDB:SCHCODRAFT_02492593"/>
<dbReference type="Proteomes" id="UP000007431">
    <property type="component" value="Unassembled WGS sequence"/>
</dbReference>
<dbReference type="InParanoid" id="D8PYE7"/>
<organism evidence="3">
    <name type="scientific">Schizophyllum commune (strain H4-8 / FGSC 9210)</name>
    <name type="common">Split gill fungus</name>
    <dbReference type="NCBI Taxonomy" id="578458"/>
    <lineage>
        <taxon>Eukaryota</taxon>
        <taxon>Fungi</taxon>
        <taxon>Dikarya</taxon>
        <taxon>Basidiomycota</taxon>
        <taxon>Agaricomycotina</taxon>
        <taxon>Agaricomycetes</taxon>
        <taxon>Agaricomycetidae</taxon>
        <taxon>Agaricales</taxon>
        <taxon>Schizophyllaceae</taxon>
        <taxon>Schizophyllum</taxon>
    </lineage>
</organism>
<dbReference type="Gene3D" id="3.80.10.10">
    <property type="entry name" value="Ribonuclease Inhibitor"/>
    <property type="match status" value="1"/>
</dbReference>
<dbReference type="HOGENOM" id="CLU_585466_0_0_1"/>
<dbReference type="OrthoDB" id="3269400at2759"/>
<dbReference type="GeneID" id="9592302"/>
<evidence type="ECO:0000313" key="3">
    <source>
        <dbReference type="Proteomes" id="UP000007431"/>
    </source>
</evidence>
<keyword evidence="3" id="KW-1185">Reference proteome</keyword>
<name>D8PYE7_SCHCM</name>
<evidence type="ECO:0008006" key="4">
    <source>
        <dbReference type="Google" id="ProtNLM"/>
    </source>
</evidence>
<dbReference type="KEGG" id="scm:SCHCO_02492593"/>
<protein>
    <recommendedName>
        <fullName evidence="4">F-box domain-containing protein</fullName>
    </recommendedName>
</protein>
<dbReference type="EMBL" id="GL377304">
    <property type="protein sequence ID" value="EFI98683.1"/>
    <property type="molecule type" value="Genomic_DNA"/>
</dbReference>
<gene>
    <name evidence="2" type="ORF">SCHCODRAFT_233058</name>
</gene>
<dbReference type="AlphaFoldDB" id="D8PYE7"/>
<feature type="coiled-coil region" evidence="1">
    <location>
        <begin position="32"/>
        <end position="59"/>
    </location>
</feature>